<dbReference type="PROSITE" id="PS50871">
    <property type="entry name" value="C1Q"/>
    <property type="match status" value="1"/>
</dbReference>
<evidence type="ECO:0000313" key="6">
    <source>
        <dbReference type="Ensembl" id="ENSOKIP00005042397.1"/>
    </source>
</evidence>
<dbReference type="GeneTree" id="ENSGT00940000163520"/>
<dbReference type="GO" id="GO:0005576">
    <property type="term" value="C:extracellular region"/>
    <property type="evidence" value="ECO:0007669"/>
    <property type="project" value="UniProtKB-SubCell"/>
</dbReference>
<keyword evidence="2" id="KW-0964">Secreted</keyword>
<dbReference type="InterPro" id="IPR001073">
    <property type="entry name" value="C1q_dom"/>
</dbReference>
<dbReference type="AlphaFoldDB" id="A0A8C7GFK6"/>
<dbReference type="Proteomes" id="UP000694557">
    <property type="component" value="Unassembled WGS sequence"/>
</dbReference>
<dbReference type="Ensembl" id="ENSOKIT00005044696.1">
    <property type="protein sequence ID" value="ENSOKIP00005042397.1"/>
    <property type="gene ID" value="ENSOKIG00005017898.1"/>
</dbReference>
<evidence type="ECO:0000256" key="4">
    <source>
        <dbReference type="SAM" id="MobiDB-lite"/>
    </source>
</evidence>
<sequence>MRSLQLEGQMTCASETTNEQMSTSPDIWMELRDSAQPGNHCGGAEREAEEHGGQSDQPVRLRSRETVTDLRVELMLTKYKVEKENADLTAGLSGSKISPIGDRETASEAENAGNNMSFNLYVFFPVFADRPKVAFSAGLTDSGTVGPFVVFNPATGVFTAPVRGLYYISFTAMSVQTSFYFYACMYKNGQKIMYSQGYNAGGYEPLSNGVSLELEEGDVVYMHIPASNRLYDNSNNHIFSGFLLFTV</sequence>
<reference evidence="6" key="2">
    <citation type="submission" date="2025-09" db="UniProtKB">
        <authorList>
            <consortium name="Ensembl"/>
        </authorList>
    </citation>
    <scope>IDENTIFICATION</scope>
</reference>
<dbReference type="SMART" id="SM00110">
    <property type="entry name" value="C1Q"/>
    <property type="match status" value="1"/>
</dbReference>
<evidence type="ECO:0000256" key="3">
    <source>
        <dbReference type="ARBA" id="ARBA00022729"/>
    </source>
</evidence>
<dbReference type="InterPro" id="IPR008983">
    <property type="entry name" value="Tumour_necrosis_fac-like_dom"/>
</dbReference>
<dbReference type="InterPro" id="IPR050822">
    <property type="entry name" value="Cerebellin_Synaptic_Org"/>
</dbReference>
<dbReference type="PANTHER" id="PTHR22923:SF102">
    <property type="entry name" value="CEREBELLIN 13-RELATED"/>
    <property type="match status" value="1"/>
</dbReference>
<dbReference type="Pfam" id="PF00386">
    <property type="entry name" value="C1q"/>
    <property type="match status" value="1"/>
</dbReference>
<evidence type="ECO:0000256" key="1">
    <source>
        <dbReference type="ARBA" id="ARBA00004613"/>
    </source>
</evidence>
<evidence type="ECO:0000256" key="2">
    <source>
        <dbReference type="ARBA" id="ARBA00022525"/>
    </source>
</evidence>
<feature type="domain" description="C1q" evidence="5">
    <location>
        <begin position="117"/>
        <end position="247"/>
    </location>
</feature>
<dbReference type="PRINTS" id="PR00007">
    <property type="entry name" value="COMPLEMNTC1Q"/>
</dbReference>
<dbReference type="Gene3D" id="2.60.120.40">
    <property type="match status" value="1"/>
</dbReference>
<evidence type="ECO:0000259" key="5">
    <source>
        <dbReference type="PROSITE" id="PS50871"/>
    </source>
</evidence>
<feature type="compositionally biased region" description="Basic and acidic residues" evidence="4">
    <location>
        <begin position="43"/>
        <end position="53"/>
    </location>
</feature>
<comment type="subcellular location">
    <subcellularLocation>
        <location evidence="1">Secreted</location>
    </subcellularLocation>
</comment>
<protein>
    <recommendedName>
        <fullName evidence="5">C1q domain-containing protein</fullName>
    </recommendedName>
</protein>
<proteinExistence type="predicted"/>
<reference evidence="6" key="1">
    <citation type="submission" date="2025-08" db="UniProtKB">
        <authorList>
            <consortium name="Ensembl"/>
        </authorList>
    </citation>
    <scope>IDENTIFICATION</scope>
</reference>
<accession>A0A8C7GFK6</accession>
<keyword evidence="3" id="KW-0732">Signal</keyword>
<feature type="region of interest" description="Disordered" evidence="4">
    <location>
        <begin position="1"/>
        <end position="62"/>
    </location>
</feature>
<dbReference type="PANTHER" id="PTHR22923">
    <property type="entry name" value="CEREBELLIN-RELATED"/>
    <property type="match status" value="1"/>
</dbReference>
<dbReference type="SUPFAM" id="SSF49842">
    <property type="entry name" value="TNF-like"/>
    <property type="match status" value="1"/>
</dbReference>
<keyword evidence="7" id="KW-1185">Reference proteome</keyword>
<evidence type="ECO:0000313" key="7">
    <source>
        <dbReference type="Proteomes" id="UP000694557"/>
    </source>
</evidence>
<name>A0A8C7GFK6_ONCKI</name>
<feature type="compositionally biased region" description="Polar residues" evidence="4">
    <location>
        <begin position="1"/>
        <end position="25"/>
    </location>
</feature>
<organism evidence="6 7">
    <name type="scientific">Oncorhynchus kisutch</name>
    <name type="common">Coho salmon</name>
    <name type="synonym">Salmo kisutch</name>
    <dbReference type="NCBI Taxonomy" id="8019"/>
    <lineage>
        <taxon>Eukaryota</taxon>
        <taxon>Metazoa</taxon>
        <taxon>Chordata</taxon>
        <taxon>Craniata</taxon>
        <taxon>Vertebrata</taxon>
        <taxon>Euteleostomi</taxon>
        <taxon>Actinopterygii</taxon>
        <taxon>Neopterygii</taxon>
        <taxon>Teleostei</taxon>
        <taxon>Protacanthopterygii</taxon>
        <taxon>Salmoniformes</taxon>
        <taxon>Salmonidae</taxon>
        <taxon>Salmoninae</taxon>
        <taxon>Oncorhynchus</taxon>
    </lineage>
</organism>